<evidence type="ECO:0000313" key="4">
    <source>
        <dbReference type="Proteomes" id="UP000663828"/>
    </source>
</evidence>
<comment type="caution">
    <text evidence="3">The sequence shown here is derived from an EMBL/GenBank/DDBJ whole genome shotgun (WGS) entry which is preliminary data.</text>
</comment>
<accession>A0A814VE32</accession>
<protein>
    <submittedName>
        <fullName evidence="3">Uncharacterized protein</fullName>
    </submittedName>
</protein>
<dbReference type="Proteomes" id="UP000663828">
    <property type="component" value="Unassembled WGS sequence"/>
</dbReference>
<organism evidence="3 4">
    <name type="scientific">Adineta ricciae</name>
    <name type="common">Rotifer</name>
    <dbReference type="NCBI Taxonomy" id="249248"/>
    <lineage>
        <taxon>Eukaryota</taxon>
        <taxon>Metazoa</taxon>
        <taxon>Spiralia</taxon>
        <taxon>Gnathifera</taxon>
        <taxon>Rotifera</taxon>
        <taxon>Eurotatoria</taxon>
        <taxon>Bdelloidea</taxon>
        <taxon>Adinetida</taxon>
        <taxon>Adinetidae</taxon>
        <taxon>Adineta</taxon>
    </lineage>
</organism>
<feature type="region of interest" description="Disordered" evidence="1">
    <location>
        <begin position="1"/>
        <end position="23"/>
    </location>
</feature>
<feature type="region of interest" description="Disordered" evidence="1">
    <location>
        <begin position="56"/>
        <end position="85"/>
    </location>
</feature>
<dbReference type="EMBL" id="CAJNOR010001706">
    <property type="protein sequence ID" value="CAF1186907.1"/>
    <property type="molecule type" value="Genomic_DNA"/>
</dbReference>
<proteinExistence type="predicted"/>
<keyword evidence="4" id="KW-1185">Reference proteome</keyword>
<name>A0A814VE32_ADIRI</name>
<evidence type="ECO:0000313" key="2">
    <source>
        <dbReference type="EMBL" id="CAF1170354.1"/>
    </source>
</evidence>
<gene>
    <name evidence="2" type="ORF">XAT740_LOCUS21996</name>
    <name evidence="3" type="ORF">XAT740_LOCUS22892</name>
</gene>
<sequence length="100" mass="10928">MFGIKKLSKARKSAKTTPPPIIKSNENKILYNVPSVSQIAPLPQNKSHGILPVLSLDGRDAPNPMQSETSETDLTANATTSNTETNRQPVGVYMIFLNYT</sequence>
<feature type="compositionally biased region" description="Low complexity" evidence="1">
    <location>
        <begin position="75"/>
        <end position="85"/>
    </location>
</feature>
<evidence type="ECO:0000313" key="3">
    <source>
        <dbReference type="EMBL" id="CAF1186907.1"/>
    </source>
</evidence>
<evidence type="ECO:0000256" key="1">
    <source>
        <dbReference type="SAM" id="MobiDB-lite"/>
    </source>
</evidence>
<feature type="compositionally biased region" description="Basic residues" evidence="1">
    <location>
        <begin position="1"/>
        <end position="14"/>
    </location>
</feature>
<dbReference type="AlphaFoldDB" id="A0A814VE32"/>
<dbReference type="EMBL" id="CAJNOR010001602">
    <property type="protein sequence ID" value="CAF1170354.1"/>
    <property type="molecule type" value="Genomic_DNA"/>
</dbReference>
<feature type="compositionally biased region" description="Polar residues" evidence="1">
    <location>
        <begin position="64"/>
        <end position="74"/>
    </location>
</feature>
<reference evidence="3" key="1">
    <citation type="submission" date="2021-02" db="EMBL/GenBank/DDBJ databases">
        <authorList>
            <person name="Nowell W R."/>
        </authorList>
    </citation>
    <scope>NUCLEOTIDE SEQUENCE</scope>
</reference>